<dbReference type="Gene3D" id="2.60.40.1880">
    <property type="entry name" value="Invasion associated locus B (IalB) protein"/>
    <property type="match status" value="1"/>
</dbReference>
<protein>
    <submittedName>
        <fullName evidence="1">Uncharacterized protein</fullName>
    </submittedName>
</protein>
<name>A0A2W5KVS3_ANCNO</name>
<proteinExistence type="predicted"/>
<dbReference type="EMBL" id="QFPN01000001">
    <property type="protein sequence ID" value="PZQ18835.1"/>
    <property type="molecule type" value="Genomic_DNA"/>
</dbReference>
<gene>
    <name evidence="1" type="ORF">DI565_00015</name>
</gene>
<sequence>MSFFVRSTVRKDLKSEASFQVGYPFKEGSEARLVIDGASFRLLTSDKGAWLATGAEREQELLEAMKSGRSMTITALSARGNETKYEFPLAGVTDAVKRLRAVCP</sequence>
<evidence type="ECO:0000313" key="1">
    <source>
        <dbReference type="EMBL" id="PZQ18835.1"/>
    </source>
</evidence>
<dbReference type="InterPro" id="IPR010642">
    <property type="entry name" value="Invasion_prot_B"/>
</dbReference>
<organism evidence="1 2">
    <name type="scientific">Ancylobacter novellus</name>
    <name type="common">Thiobacillus novellus</name>
    <dbReference type="NCBI Taxonomy" id="921"/>
    <lineage>
        <taxon>Bacteria</taxon>
        <taxon>Pseudomonadati</taxon>
        <taxon>Pseudomonadota</taxon>
        <taxon>Alphaproteobacteria</taxon>
        <taxon>Hyphomicrobiales</taxon>
        <taxon>Xanthobacteraceae</taxon>
        <taxon>Ancylobacter</taxon>
    </lineage>
</organism>
<accession>A0A2W5KVS3</accession>
<reference evidence="1 2" key="1">
    <citation type="submission" date="2017-08" db="EMBL/GenBank/DDBJ databases">
        <title>Infants hospitalized years apart are colonized by the same room-sourced microbial strains.</title>
        <authorList>
            <person name="Brooks B."/>
            <person name="Olm M.R."/>
            <person name="Firek B.A."/>
            <person name="Baker R."/>
            <person name="Thomas B.C."/>
            <person name="Morowitz M.J."/>
            <person name="Banfield J.F."/>
        </authorList>
    </citation>
    <scope>NUCLEOTIDE SEQUENCE [LARGE SCALE GENOMIC DNA]</scope>
    <source>
        <strain evidence="1">S2_005_003_R2_43</strain>
    </source>
</reference>
<dbReference type="AlphaFoldDB" id="A0A2W5KVS3"/>
<evidence type="ECO:0000313" key="2">
    <source>
        <dbReference type="Proteomes" id="UP000249577"/>
    </source>
</evidence>
<dbReference type="InterPro" id="IPR038696">
    <property type="entry name" value="IalB_sf"/>
</dbReference>
<dbReference type="Pfam" id="PF06776">
    <property type="entry name" value="IalB"/>
    <property type="match status" value="1"/>
</dbReference>
<dbReference type="Proteomes" id="UP000249577">
    <property type="component" value="Unassembled WGS sequence"/>
</dbReference>
<comment type="caution">
    <text evidence="1">The sequence shown here is derived from an EMBL/GenBank/DDBJ whole genome shotgun (WGS) entry which is preliminary data.</text>
</comment>